<dbReference type="InterPro" id="IPR055744">
    <property type="entry name" value="DUF7320"/>
</dbReference>
<dbReference type="RefSeq" id="YP_010091834.1">
    <property type="nucleotide sequence ID" value="NC_055726.1"/>
</dbReference>
<dbReference type="GeneID" id="65109367"/>
<dbReference type="Pfam" id="PF24005">
    <property type="entry name" value="DUF7320"/>
    <property type="match status" value="1"/>
</dbReference>
<sequence>MTSDKTFSRIEFLEKLKEFAQALANKVPGAEVQLRPDRVSNGALITITHNGKDQTSLLTLDRHGHVTMTNVLGDII</sequence>
<feature type="domain" description="DUF7320" evidence="1">
    <location>
        <begin position="1"/>
        <end position="74"/>
    </location>
</feature>
<evidence type="ECO:0000259" key="1">
    <source>
        <dbReference type="Pfam" id="PF24005"/>
    </source>
</evidence>
<evidence type="ECO:0000313" key="2">
    <source>
        <dbReference type="EMBL" id="SCN45912.1"/>
    </source>
</evidence>
<dbReference type="KEGG" id="vg:65109367"/>
<accession>A0A1D3RKX9</accession>
<dbReference type="Proteomes" id="UP000279601">
    <property type="component" value="Segment"/>
</dbReference>
<name>A0A1D3RKX9_9CAUD</name>
<dbReference type="EMBL" id="LT614807">
    <property type="protein sequence ID" value="SCN45912.1"/>
    <property type="molecule type" value="Genomic_DNA"/>
</dbReference>
<protein>
    <recommendedName>
        <fullName evidence="1">DUF7320 domain-containing protein</fullName>
    </recommendedName>
</protein>
<proteinExistence type="predicted"/>
<organism evidence="2 3">
    <name type="scientific">Cronobacter phage Pet-CM3-4</name>
    <dbReference type="NCBI Taxonomy" id="1892569"/>
    <lineage>
        <taxon>Viruses</taxon>
        <taxon>Duplodnaviria</taxon>
        <taxon>Heunggongvirae</taxon>
        <taxon>Uroviricota</taxon>
        <taxon>Caudoviricetes</taxon>
        <taxon>Pantevenvirales</taxon>
        <taxon>Straboviridae</taxon>
        <taxon>Tevenvirinae</taxon>
        <taxon>Karamvirus</taxon>
        <taxon>Karamvirus petcm34</taxon>
    </lineage>
</organism>
<keyword evidence="3" id="KW-1185">Reference proteome</keyword>
<evidence type="ECO:0000313" key="3">
    <source>
        <dbReference type="Proteomes" id="UP000279601"/>
    </source>
</evidence>
<reference evidence="3" key="1">
    <citation type="submission" date="2016-09" db="EMBL/GenBank/DDBJ databases">
        <authorList>
            <person name="Kajsik M."/>
        </authorList>
    </citation>
    <scope>NUCLEOTIDE SEQUENCE [LARGE SCALE GENOMIC DNA]</scope>
</reference>